<dbReference type="PANTHER" id="PTHR11895">
    <property type="entry name" value="TRANSAMIDASE"/>
    <property type="match status" value="1"/>
</dbReference>
<evidence type="ECO:0000313" key="3">
    <source>
        <dbReference type="EMBL" id="ROP83660.1"/>
    </source>
</evidence>
<dbReference type="InterPro" id="IPR023631">
    <property type="entry name" value="Amidase_dom"/>
</dbReference>
<dbReference type="RefSeq" id="WP_123693406.1">
    <property type="nucleotide sequence ID" value="NZ_AP019700.1"/>
</dbReference>
<evidence type="ECO:0000313" key="4">
    <source>
        <dbReference type="Proteomes" id="UP000278222"/>
    </source>
</evidence>
<dbReference type="InterPro" id="IPR000120">
    <property type="entry name" value="Amidase"/>
</dbReference>
<dbReference type="Gene3D" id="3.90.1300.10">
    <property type="entry name" value="Amidase signature (AS) domain"/>
    <property type="match status" value="1"/>
</dbReference>
<protein>
    <submittedName>
        <fullName evidence="3">Aspartyl-tRNA(Asn)/glutamyl-tRNA(Gln) amidotransferase subunit A</fullName>
    </submittedName>
</protein>
<dbReference type="Pfam" id="PF01425">
    <property type="entry name" value="Amidase"/>
    <property type="match status" value="1"/>
</dbReference>
<dbReference type="EMBL" id="RJKX01000016">
    <property type="protein sequence ID" value="ROP83660.1"/>
    <property type="molecule type" value="Genomic_DNA"/>
</dbReference>
<proteinExistence type="inferred from homology"/>
<dbReference type="InterPro" id="IPR036928">
    <property type="entry name" value="AS_sf"/>
</dbReference>
<dbReference type="AlphaFoldDB" id="A0A3N1KYG6"/>
<evidence type="ECO:0000256" key="1">
    <source>
        <dbReference type="ARBA" id="ARBA00009199"/>
    </source>
</evidence>
<name>A0A3N1KYG6_9PROT</name>
<dbReference type="SUPFAM" id="SSF75304">
    <property type="entry name" value="Amidase signature (AS) enzymes"/>
    <property type="match status" value="1"/>
</dbReference>
<dbReference type="GO" id="GO:0016740">
    <property type="term" value="F:transferase activity"/>
    <property type="evidence" value="ECO:0007669"/>
    <property type="project" value="UniProtKB-KW"/>
</dbReference>
<reference evidence="3 4" key="1">
    <citation type="submission" date="2018-11" db="EMBL/GenBank/DDBJ databases">
        <title>Genomic Encyclopedia of Type Strains, Phase IV (KMG-IV): sequencing the most valuable type-strain genomes for metagenomic binning, comparative biology and taxonomic classification.</title>
        <authorList>
            <person name="Goeker M."/>
        </authorList>
    </citation>
    <scope>NUCLEOTIDE SEQUENCE [LARGE SCALE GENOMIC DNA]</scope>
    <source>
        <strain evidence="3 4">DSM 5900</strain>
    </source>
</reference>
<organism evidence="3 4">
    <name type="scientific">Stella humosa</name>
    <dbReference type="NCBI Taxonomy" id="94"/>
    <lineage>
        <taxon>Bacteria</taxon>
        <taxon>Pseudomonadati</taxon>
        <taxon>Pseudomonadota</taxon>
        <taxon>Alphaproteobacteria</taxon>
        <taxon>Rhodospirillales</taxon>
        <taxon>Stellaceae</taxon>
        <taxon>Stella</taxon>
    </lineage>
</organism>
<comment type="caution">
    <text evidence="3">The sequence shown here is derived from an EMBL/GenBank/DDBJ whole genome shotgun (WGS) entry which is preliminary data.</text>
</comment>
<keyword evidence="3" id="KW-0808">Transferase</keyword>
<accession>A0A3N1KYG6</accession>
<gene>
    <name evidence="3" type="ORF">EDC65_4309</name>
</gene>
<evidence type="ECO:0000259" key="2">
    <source>
        <dbReference type="Pfam" id="PF01425"/>
    </source>
</evidence>
<sequence length="494" mass="52544">MVVSFGARPADAATESGGNQLHDIHRLSATDLVAAIAAGRLTATQAVEAALARIRALDGDLRAFALVDAEAALARAGELDRAQQAGRLAGPLHGVPFGVKDLVLTKGVETTFGSHTFAGNIPDWDNAAIARLKDAGAILLGKTTTPEFGHKALTNSPRHGWTVNPWDQSRSPGGSSGGAAVAVATGMGPVGVSTDGAGSARIPASACGILGLKPTLGLIPYDQATELFSNFIYLGIAARTAADVALMLSVMNGESARDPWSIGRPQRQYGVAADPVAGLSGLRVLHIPTMGNPEVDHDVARLMAASLDRLRDAGAIVTVFDEPFDWSKRTAYVMMRAYQRARLDYLLDRQEDRGRMDPSMVSALEEGRTMDLQEVQSAPMLRSEVFHRVQALFEQADLIVTPTVAAPPPRFDQGIDDPFFVNGKQGTLRGNWYCYTSPHNITGHPAISIPMGFTPDGLPAGFHAVGPWFGEQALIDLAAAFERMAPWADRWPVA</sequence>
<comment type="similarity">
    <text evidence="1">Belongs to the amidase family.</text>
</comment>
<dbReference type="Proteomes" id="UP000278222">
    <property type="component" value="Unassembled WGS sequence"/>
</dbReference>
<dbReference type="PANTHER" id="PTHR11895:SF7">
    <property type="entry name" value="GLUTAMYL-TRNA(GLN) AMIDOTRANSFERASE SUBUNIT A, MITOCHONDRIAL"/>
    <property type="match status" value="1"/>
</dbReference>
<dbReference type="OrthoDB" id="7245165at2"/>
<feature type="domain" description="Amidase" evidence="2">
    <location>
        <begin position="46"/>
        <end position="474"/>
    </location>
</feature>
<keyword evidence="4" id="KW-1185">Reference proteome</keyword>